<proteinExistence type="predicted"/>
<accession>A0ABQ4QGR7</accession>
<feature type="region of interest" description="Disordered" evidence="1">
    <location>
        <begin position="1"/>
        <end position="25"/>
    </location>
</feature>
<evidence type="ECO:0000313" key="2">
    <source>
        <dbReference type="EMBL" id="GJD44092.1"/>
    </source>
</evidence>
<evidence type="ECO:0000256" key="1">
    <source>
        <dbReference type="SAM" id="MobiDB-lite"/>
    </source>
</evidence>
<comment type="caution">
    <text evidence="2">The sequence shown here is derived from an EMBL/GenBank/DDBJ whole genome shotgun (WGS) entry which is preliminary data.</text>
</comment>
<name>A0ABQ4QGR7_9HYPH</name>
<evidence type="ECO:0000313" key="3">
    <source>
        <dbReference type="Proteomes" id="UP001055117"/>
    </source>
</evidence>
<reference evidence="2 3" key="1">
    <citation type="journal article" date="2021" name="Front. Microbiol.">
        <title>Comprehensive Comparative Genomics and Phenotyping of Methylobacterium Species.</title>
        <authorList>
            <person name="Alessa O."/>
            <person name="Ogura Y."/>
            <person name="Fujitani Y."/>
            <person name="Takami H."/>
            <person name="Hayashi T."/>
            <person name="Sahin N."/>
            <person name="Tani A."/>
        </authorList>
    </citation>
    <scope>NUCLEOTIDE SEQUENCE [LARGE SCALE GENOMIC DNA]</scope>
    <source>
        <strain evidence="2 3">DSM 23679</strain>
    </source>
</reference>
<sequence length="92" mass="10447">MPHIPVNTRFTAHADRRAQQRGKRRDALDLVYRAGDRERPAGRNRRAVSLTSRACRDLVGEGTPPELVDRASRIELVVSENDGFVITILNRR</sequence>
<dbReference type="EMBL" id="BPQG01000028">
    <property type="protein sequence ID" value="GJD44092.1"/>
    <property type="molecule type" value="Genomic_DNA"/>
</dbReference>
<keyword evidence="3" id="KW-1185">Reference proteome</keyword>
<dbReference type="RefSeq" id="WP_238272087.1">
    <property type="nucleotide sequence ID" value="NZ_BPQG01000028.1"/>
</dbReference>
<evidence type="ECO:0008006" key="4">
    <source>
        <dbReference type="Google" id="ProtNLM"/>
    </source>
</evidence>
<protein>
    <recommendedName>
        <fullName evidence="4">DUF4258 domain-containing protein</fullName>
    </recommendedName>
</protein>
<dbReference type="Proteomes" id="UP001055117">
    <property type="component" value="Unassembled WGS sequence"/>
</dbReference>
<gene>
    <name evidence="2" type="ORF">AFCDBAGC_1955</name>
</gene>
<organism evidence="2 3">
    <name type="scientific">Methylobacterium cerastii</name>
    <dbReference type="NCBI Taxonomy" id="932741"/>
    <lineage>
        <taxon>Bacteria</taxon>
        <taxon>Pseudomonadati</taxon>
        <taxon>Pseudomonadota</taxon>
        <taxon>Alphaproteobacteria</taxon>
        <taxon>Hyphomicrobiales</taxon>
        <taxon>Methylobacteriaceae</taxon>
        <taxon>Methylobacterium</taxon>
    </lineage>
</organism>